<dbReference type="AlphaFoldDB" id="A0A9J6PDM4"/>
<keyword evidence="3" id="KW-1185">Reference proteome</keyword>
<feature type="transmembrane region" description="Helical" evidence="1">
    <location>
        <begin position="81"/>
        <end position="104"/>
    </location>
</feature>
<reference evidence="2" key="1">
    <citation type="submission" date="2022-06" db="EMBL/GenBank/DDBJ databases">
        <title>Isolation and Genomics of Futiania mangrovii gen. nov., sp. nov., a Rare and Metabolically-versatile member in the Class Alphaproteobacteria.</title>
        <authorList>
            <person name="Liu L."/>
            <person name="Huang W.-C."/>
            <person name="Pan J."/>
            <person name="Li J."/>
            <person name="Huang Y."/>
            <person name="Du H."/>
            <person name="Liu Y."/>
            <person name="Li M."/>
        </authorList>
    </citation>
    <scope>NUCLEOTIDE SEQUENCE</scope>
    <source>
        <strain evidence="2">FT118</strain>
    </source>
</reference>
<dbReference type="Proteomes" id="UP001055804">
    <property type="component" value="Unassembled WGS sequence"/>
</dbReference>
<evidence type="ECO:0008006" key="4">
    <source>
        <dbReference type="Google" id="ProtNLM"/>
    </source>
</evidence>
<sequence length="270" mass="27900">MRAGAKFSREMLNAYVDGETDAWTSAEIAEAVAGDPRLAAEVAALAQAKSAAAGAFAQWAGPAPDIAALRPAGGRTADRRLAWWAGGLIAASLALAAVLGPAVWPFAVSPDPVRAWAGHAVAEFEIWADAQQGETGLSGAAGSTVLVAGLPHAIPDLSIARLSVAHLEVMQAADGPAMFVGYLGRNGCRLGFWVTPAPEGLEESLVLGGGREGMRLARWRVGDTGYAVLARGMDDRRFDAVTAVLQAESRRGGASDTRVAGRVYRAPCVG</sequence>
<proteinExistence type="predicted"/>
<keyword evidence="1" id="KW-0472">Membrane</keyword>
<accession>A0A9J6PDM4</accession>
<evidence type="ECO:0000256" key="1">
    <source>
        <dbReference type="SAM" id="Phobius"/>
    </source>
</evidence>
<comment type="caution">
    <text evidence="2">The sequence shown here is derived from an EMBL/GenBank/DDBJ whole genome shotgun (WGS) entry which is preliminary data.</text>
</comment>
<evidence type="ECO:0000313" key="3">
    <source>
        <dbReference type="Proteomes" id="UP001055804"/>
    </source>
</evidence>
<dbReference type="EMBL" id="JAMZFT010000002">
    <property type="protein sequence ID" value="MCP1336745.1"/>
    <property type="molecule type" value="Genomic_DNA"/>
</dbReference>
<organism evidence="2 3">
    <name type="scientific">Futiania mangrovi</name>
    <dbReference type="NCBI Taxonomy" id="2959716"/>
    <lineage>
        <taxon>Bacteria</taxon>
        <taxon>Pseudomonadati</taxon>
        <taxon>Pseudomonadota</taxon>
        <taxon>Alphaproteobacteria</taxon>
        <taxon>Futianiales</taxon>
        <taxon>Futianiaceae</taxon>
        <taxon>Futiania</taxon>
    </lineage>
</organism>
<keyword evidence="1" id="KW-1133">Transmembrane helix</keyword>
<gene>
    <name evidence="2" type="ORF">NJQ99_10030</name>
</gene>
<evidence type="ECO:0000313" key="2">
    <source>
        <dbReference type="EMBL" id="MCP1336745.1"/>
    </source>
</evidence>
<keyword evidence="1" id="KW-0812">Transmembrane</keyword>
<dbReference type="RefSeq" id="WP_269332691.1">
    <property type="nucleotide sequence ID" value="NZ_JAMZFT010000002.1"/>
</dbReference>
<name>A0A9J6PDM4_9PROT</name>
<protein>
    <recommendedName>
        <fullName evidence="4">Anti-sigma factor</fullName>
    </recommendedName>
</protein>